<dbReference type="InterPro" id="IPR044992">
    <property type="entry name" value="ChyE-like"/>
</dbReference>
<dbReference type="Proteomes" id="UP000274922">
    <property type="component" value="Unassembled WGS sequence"/>
</dbReference>
<dbReference type="PANTHER" id="PTHR42695:SF5">
    <property type="entry name" value="GLUTAMINE AMIDOTRANSFERASE YLR126C-RELATED"/>
    <property type="match status" value="1"/>
</dbReference>
<gene>
    <name evidence="2" type="ORF">CXG81DRAFT_11900</name>
</gene>
<dbReference type="OrthoDB" id="92161at2759"/>
<dbReference type="EMBL" id="ML014170">
    <property type="protein sequence ID" value="RKP01509.1"/>
    <property type="molecule type" value="Genomic_DNA"/>
</dbReference>
<dbReference type="SUPFAM" id="SSF52317">
    <property type="entry name" value="Class I glutamine amidotransferase-like"/>
    <property type="match status" value="1"/>
</dbReference>
<dbReference type="STRING" id="1555241.A0A4V1IUR8"/>
<protein>
    <recommendedName>
        <fullName evidence="1">Glutamine amidotransferase domain-containing protein</fullName>
    </recommendedName>
</protein>
<dbReference type="GO" id="GO:0005634">
    <property type="term" value="C:nucleus"/>
    <property type="evidence" value="ECO:0007669"/>
    <property type="project" value="TreeGrafter"/>
</dbReference>
<dbReference type="Pfam" id="PF00117">
    <property type="entry name" value="GATase"/>
    <property type="match status" value="1"/>
</dbReference>
<dbReference type="Gene3D" id="3.40.50.880">
    <property type="match status" value="1"/>
</dbReference>
<keyword evidence="3" id="KW-1185">Reference proteome</keyword>
<evidence type="ECO:0000313" key="3">
    <source>
        <dbReference type="Proteomes" id="UP000274922"/>
    </source>
</evidence>
<accession>A0A4V1IUR8</accession>
<evidence type="ECO:0000259" key="1">
    <source>
        <dbReference type="Pfam" id="PF00117"/>
    </source>
</evidence>
<name>A0A4V1IUR8_9FUNG</name>
<dbReference type="CDD" id="cd01741">
    <property type="entry name" value="GATase1_1"/>
    <property type="match status" value="1"/>
</dbReference>
<feature type="domain" description="Glutamine amidotransferase" evidence="1">
    <location>
        <begin position="96"/>
        <end position="195"/>
    </location>
</feature>
<dbReference type="GO" id="GO:0005829">
    <property type="term" value="C:cytosol"/>
    <property type="evidence" value="ECO:0007669"/>
    <property type="project" value="TreeGrafter"/>
</dbReference>
<dbReference type="AlphaFoldDB" id="A0A4V1IUR8"/>
<dbReference type="InterPro" id="IPR017926">
    <property type="entry name" value="GATASE"/>
</dbReference>
<dbReference type="PROSITE" id="PS51273">
    <property type="entry name" value="GATASE_TYPE_1"/>
    <property type="match status" value="1"/>
</dbReference>
<evidence type="ECO:0000313" key="2">
    <source>
        <dbReference type="EMBL" id="RKP01509.1"/>
    </source>
</evidence>
<proteinExistence type="predicted"/>
<reference evidence="3" key="1">
    <citation type="journal article" date="2018" name="Nat. Microbiol.">
        <title>Leveraging single-cell genomics to expand the fungal tree of life.</title>
        <authorList>
            <person name="Ahrendt S.R."/>
            <person name="Quandt C.A."/>
            <person name="Ciobanu D."/>
            <person name="Clum A."/>
            <person name="Salamov A."/>
            <person name="Andreopoulos B."/>
            <person name="Cheng J.F."/>
            <person name="Woyke T."/>
            <person name="Pelin A."/>
            <person name="Henrissat B."/>
            <person name="Reynolds N.K."/>
            <person name="Benny G.L."/>
            <person name="Smith M.E."/>
            <person name="James T.Y."/>
            <person name="Grigoriev I.V."/>
        </authorList>
    </citation>
    <scope>NUCLEOTIDE SEQUENCE [LARGE SCALE GENOMIC DNA]</scope>
    <source>
        <strain evidence="3">ATCC 52028</strain>
    </source>
</reference>
<dbReference type="PANTHER" id="PTHR42695">
    <property type="entry name" value="GLUTAMINE AMIDOTRANSFERASE YLR126C-RELATED"/>
    <property type="match status" value="1"/>
</dbReference>
<organism evidence="2 3">
    <name type="scientific">Caulochytrium protostelioides</name>
    <dbReference type="NCBI Taxonomy" id="1555241"/>
    <lineage>
        <taxon>Eukaryota</taxon>
        <taxon>Fungi</taxon>
        <taxon>Fungi incertae sedis</taxon>
        <taxon>Chytridiomycota</taxon>
        <taxon>Chytridiomycota incertae sedis</taxon>
        <taxon>Chytridiomycetes</taxon>
        <taxon>Caulochytriales</taxon>
        <taxon>Caulochytriaceae</taxon>
        <taxon>Caulochytrium</taxon>
    </lineage>
</organism>
<sequence length="260" mass="28165">MHPTLRIGVLVCDRETDELVAKYGTYDDLFARLFRLARPDLPVAITALDAEHGELPATPGDFDALVITGSRWSAAADDLPWVVALRHFVQRVHAEQSTRLIGICFGSQLLAVALGGAVGDNPQGWEAGLTEITLAPAVAAMTGRRTMWIQQAHGEAVLTVPPECAVLGASDRCAVQGFYMPGRLLTSQCHPEFHAAFNEEMIAWMNEHAMGDHPVAFSPLRGEGDALWWGAQLLHFAQHGTFSSESWSHAPAVVKPIPTA</sequence>
<dbReference type="InterPro" id="IPR029062">
    <property type="entry name" value="Class_I_gatase-like"/>
</dbReference>